<evidence type="ECO:0008006" key="4">
    <source>
        <dbReference type="Google" id="ProtNLM"/>
    </source>
</evidence>
<dbReference type="Proteomes" id="UP000076830">
    <property type="component" value="Chromosome"/>
</dbReference>
<dbReference type="EMBL" id="CP015249">
    <property type="protein sequence ID" value="ANB18261.1"/>
    <property type="molecule type" value="Genomic_DNA"/>
</dbReference>
<accession>A0A160DVT3</accession>
<dbReference type="KEGG" id="dko:I596_2249"/>
<gene>
    <name evidence="2" type="ORF">I596_2249</name>
</gene>
<dbReference type="AlphaFoldDB" id="A0A160DVT3"/>
<dbReference type="PATRIC" id="fig|1300342.3.peg.2193"/>
<reference evidence="2 3" key="1">
    <citation type="submission" date="2016-04" db="EMBL/GenBank/DDBJ databases">
        <title>Complete genome sequence of Dokdonella koreensis DS-123T.</title>
        <authorList>
            <person name="Kim J.F."/>
            <person name="Lee H."/>
            <person name="Kwak M.-J."/>
        </authorList>
    </citation>
    <scope>NUCLEOTIDE SEQUENCE [LARGE SCALE GENOMIC DNA]</scope>
    <source>
        <strain evidence="2 3">DS-123</strain>
    </source>
</reference>
<keyword evidence="1" id="KW-0732">Signal</keyword>
<evidence type="ECO:0000256" key="1">
    <source>
        <dbReference type="SAM" id="SignalP"/>
    </source>
</evidence>
<keyword evidence="3" id="KW-1185">Reference proteome</keyword>
<dbReference type="PROSITE" id="PS51257">
    <property type="entry name" value="PROKAR_LIPOPROTEIN"/>
    <property type="match status" value="1"/>
</dbReference>
<sequence>MTTRYPYSSAVAFLSLFAATTACADPSDDRFTLRLGAMHADGSGELYGDGSAAGVDASFREAFDLGGKEISPRIDGVFRFSDRNRLIFDYFRFKKDNNATLGRDLTYGDVTLPAGSFARYNAEFQLASLIYDFSVVDSPRFSAGLQIGAEWAKVDGRLRAEAGENQYRASAGEKGVAPVVGLRLTGKPSDKWLLSVQAQYLDAGWGNFDYEGEIKRANAIVEYRITDAFGVFAGYDWFKINYEESGRDARGGIDLEFKGPMAGITLAF</sequence>
<feature type="signal peptide" evidence="1">
    <location>
        <begin position="1"/>
        <end position="24"/>
    </location>
</feature>
<organism evidence="2 3">
    <name type="scientific">Dokdonella koreensis DS-123</name>
    <dbReference type="NCBI Taxonomy" id="1300342"/>
    <lineage>
        <taxon>Bacteria</taxon>
        <taxon>Pseudomonadati</taxon>
        <taxon>Pseudomonadota</taxon>
        <taxon>Gammaproteobacteria</taxon>
        <taxon>Lysobacterales</taxon>
        <taxon>Rhodanobacteraceae</taxon>
        <taxon>Dokdonella</taxon>
    </lineage>
</organism>
<dbReference type="SUPFAM" id="SSF56935">
    <property type="entry name" value="Porins"/>
    <property type="match status" value="1"/>
</dbReference>
<dbReference type="OrthoDB" id="597163at2"/>
<name>A0A160DVT3_9GAMM</name>
<dbReference type="RefSeq" id="WP_067647448.1">
    <property type="nucleotide sequence ID" value="NZ_CP015249.1"/>
</dbReference>
<feature type="chain" id="PRO_5007813484" description="Outer membrane protein beta-barrel domain-containing protein" evidence="1">
    <location>
        <begin position="25"/>
        <end position="268"/>
    </location>
</feature>
<evidence type="ECO:0000313" key="2">
    <source>
        <dbReference type="EMBL" id="ANB18261.1"/>
    </source>
</evidence>
<proteinExistence type="predicted"/>
<evidence type="ECO:0000313" key="3">
    <source>
        <dbReference type="Proteomes" id="UP000076830"/>
    </source>
</evidence>
<protein>
    <recommendedName>
        <fullName evidence="4">Outer membrane protein beta-barrel domain-containing protein</fullName>
    </recommendedName>
</protein>